<evidence type="ECO:0000313" key="3">
    <source>
        <dbReference type="Proteomes" id="UP000614239"/>
    </source>
</evidence>
<dbReference type="EMBL" id="BMNJ01000003">
    <property type="protein sequence ID" value="GGO98245.1"/>
    <property type="molecule type" value="Genomic_DNA"/>
</dbReference>
<reference evidence="2" key="2">
    <citation type="submission" date="2020-09" db="EMBL/GenBank/DDBJ databases">
        <authorList>
            <person name="Sun Q."/>
            <person name="Zhou Y."/>
        </authorList>
    </citation>
    <scope>NUCLEOTIDE SEQUENCE</scope>
    <source>
        <strain evidence="2">CGMCC 4.7372</strain>
    </source>
</reference>
<protein>
    <submittedName>
        <fullName evidence="2">Uncharacterized protein</fullName>
    </submittedName>
</protein>
<accession>A0A8H9LF16</accession>
<dbReference type="RefSeq" id="WP_080463279.1">
    <property type="nucleotide sequence ID" value="NZ_BMNJ01000003.1"/>
</dbReference>
<dbReference type="OrthoDB" id="3260805at2"/>
<feature type="region of interest" description="Disordered" evidence="1">
    <location>
        <begin position="1"/>
        <end position="23"/>
    </location>
</feature>
<keyword evidence="3" id="KW-1185">Reference proteome</keyword>
<reference evidence="2" key="1">
    <citation type="journal article" date="2014" name="Int. J. Syst. Evol. Microbiol.">
        <title>Complete genome sequence of Corynebacterium casei LMG S-19264T (=DSM 44701T), isolated from a smear-ripened cheese.</title>
        <authorList>
            <consortium name="US DOE Joint Genome Institute (JGI-PGF)"/>
            <person name="Walter F."/>
            <person name="Albersmeier A."/>
            <person name="Kalinowski J."/>
            <person name="Ruckert C."/>
        </authorList>
    </citation>
    <scope>NUCLEOTIDE SEQUENCE</scope>
    <source>
        <strain evidence="2">CGMCC 4.7372</strain>
    </source>
</reference>
<name>A0A8H9LF16_9ACTO</name>
<dbReference type="Proteomes" id="UP000614239">
    <property type="component" value="Unassembled WGS sequence"/>
</dbReference>
<sequence length="204" mass="22010">MSSARWPRSHGRDEEERRRRRRWRRRGLTPASLPAPCRANLPAGRLLGAVPIDESGESWAVAMASGLVIVSTDALAADHPWERIDKGSWDAEARAFTLTLSDAPERCLSLTVPARIQQGGAARPVAVDRFARALRQRVEASLVHLVTRILPSGAQARVAIRRGADGALSAVASPEPASAATAEDRAELEALLREACDSVGLDTR</sequence>
<proteinExistence type="predicted"/>
<evidence type="ECO:0000313" key="2">
    <source>
        <dbReference type="EMBL" id="GGO98245.1"/>
    </source>
</evidence>
<evidence type="ECO:0000256" key="1">
    <source>
        <dbReference type="SAM" id="MobiDB-lite"/>
    </source>
</evidence>
<comment type="caution">
    <text evidence="2">The sequence shown here is derived from an EMBL/GenBank/DDBJ whole genome shotgun (WGS) entry which is preliminary data.</text>
</comment>
<gene>
    <name evidence="2" type="ORF">GCM10011612_12730</name>
</gene>
<organism evidence="2 3">
    <name type="scientific">Actinomyces gaoshouyii</name>
    <dbReference type="NCBI Taxonomy" id="1960083"/>
    <lineage>
        <taxon>Bacteria</taxon>
        <taxon>Bacillati</taxon>
        <taxon>Actinomycetota</taxon>
        <taxon>Actinomycetes</taxon>
        <taxon>Actinomycetales</taxon>
        <taxon>Actinomycetaceae</taxon>
        <taxon>Actinomyces</taxon>
    </lineage>
</organism>
<dbReference type="AlphaFoldDB" id="A0A8H9LF16"/>